<organism evidence="2 3">
    <name type="scientific">Apis cerana cerana</name>
    <name type="common">Oriental honeybee</name>
    <dbReference type="NCBI Taxonomy" id="94128"/>
    <lineage>
        <taxon>Eukaryota</taxon>
        <taxon>Metazoa</taxon>
        <taxon>Ecdysozoa</taxon>
        <taxon>Arthropoda</taxon>
        <taxon>Hexapoda</taxon>
        <taxon>Insecta</taxon>
        <taxon>Pterygota</taxon>
        <taxon>Neoptera</taxon>
        <taxon>Endopterygota</taxon>
        <taxon>Hymenoptera</taxon>
        <taxon>Apocrita</taxon>
        <taxon>Aculeata</taxon>
        <taxon>Apoidea</taxon>
        <taxon>Anthophila</taxon>
        <taxon>Apidae</taxon>
        <taxon>Apis</taxon>
    </lineage>
</organism>
<dbReference type="AlphaFoldDB" id="A0A2A3EMD1"/>
<feature type="transmembrane region" description="Helical" evidence="1">
    <location>
        <begin position="136"/>
        <end position="154"/>
    </location>
</feature>
<keyword evidence="1" id="KW-0472">Membrane</keyword>
<gene>
    <name evidence="2" type="ORF">APICC_08903</name>
</gene>
<feature type="transmembrane region" description="Helical" evidence="1">
    <location>
        <begin position="106"/>
        <end position="124"/>
    </location>
</feature>
<accession>A0A2A3EMD1</accession>
<keyword evidence="1" id="KW-1133">Transmembrane helix</keyword>
<dbReference type="EMBL" id="KZ288215">
    <property type="protein sequence ID" value="PBC32654.1"/>
    <property type="molecule type" value="Genomic_DNA"/>
</dbReference>
<name>A0A2A3EMD1_APICC</name>
<reference evidence="2 3" key="1">
    <citation type="submission" date="2014-07" db="EMBL/GenBank/DDBJ databases">
        <title>Genomic and transcriptomic analysis on Apis cerana provide comprehensive insights into honey bee biology.</title>
        <authorList>
            <person name="Diao Q."/>
            <person name="Sun L."/>
            <person name="Zheng H."/>
            <person name="Zheng H."/>
            <person name="Xu S."/>
            <person name="Wang S."/>
            <person name="Zeng Z."/>
            <person name="Hu F."/>
            <person name="Su S."/>
            <person name="Wu J."/>
        </authorList>
    </citation>
    <scope>NUCLEOTIDE SEQUENCE [LARGE SCALE GENOMIC DNA]</scope>
    <source>
        <tissue evidence="2">Pupae without intestine</tissue>
    </source>
</reference>
<protein>
    <recommendedName>
        <fullName evidence="4">Transmembrane protein</fullName>
    </recommendedName>
</protein>
<keyword evidence="3" id="KW-1185">Reference proteome</keyword>
<evidence type="ECO:0008006" key="4">
    <source>
        <dbReference type="Google" id="ProtNLM"/>
    </source>
</evidence>
<dbReference type="Proteomes" id="UP000242457">
    <property type="component" value="Unassembled WGS sequence"/>
</dbReference>
<feature type="transmembrane region" description="Helical" evidence="1">
    <location>
        <begin position="79"/>
        <end position="100"/>
    </location>
</feature>
<evidence type="ECO:0000313" key="2">
    <source>
        <dbReference type="EMBL" id="PBC32654.1"/>
    </source>
</evidence>
<feature type="transmembrane region" description="Helical" evidence="1">
    <location>
        <begin position="7"/>
        <end position="24"/>
    </location>
</feature>
<sequence length="208" mass="24185">MICSSSILAHLVKLFVTLCCMKTLNNTYDKTSIWSFRAFQILLSHAIVGAFRFAMLFSGAPLFTSGTNIIKYLRIFYDWYSKIVDVIPLALFTGGILQGYGISEKVRLIILSLGILPVFFHLQPKRKENQMRRHQLLINITTTLQLLMIMLIGLRNNNYNVISLVMSYIFERFFIDEFCYYYDIPSTDLTQYSLCFVEIFMVLTLNEM</sequence>
<feature type="transmembrane region" description="Helical" evidence="1">
    <location>
        <begin position="36"/>
        <end position="58"/>
    </location>
</feature>
<evidence type="ECO:0000256" key="1">
    <source>
        <dbReference type="SAM" id="Phobius"/>
    </source>
</evidence>
<keyword evidence="1" id="KW-0812">Transmembrane</keyword>
<dbReference type="OrthoDB" id="26525at2759"/>
<proteinExistence type="predicted"/>
<evidence type="ECO:0000313" key="3">
    <source>
        <dbReference type="Proteomes" id="UP000242457"/>
    </source>
</evidence>